<name>A0AAW2TY29_SESRA</name>
<sequence length="117" mass="13290">MRIVSWNCKGAARPELLTATRDLIHQANPHTLIILDTCMHAERVNSVLPRLPFTDTAILSSIDYSGGLWVLWNSTETHVKQIQLAPRMMHLDIKHRNGELPFLMSALYNYPQAGLQD</sequence>
<evidence type="ECO:0000313" key="1">
    <source>
        <dbReference type="EMBL" id="KAL0409429.1"/>
    </source>
</evidence>
<dbReference type="AlphaFoldDB" id="A0AAW2TY29"/>
<dbReference type="InterPro" id="IPR036691">
    <property type="entry name" value="Endo/exonu/phosph_ase_sf"/>
</dbReference>
<gene>
    <name evidence="1" type="ORF">Sradi_1877300</name>
</gene>
<organism evidence="1">
    <name type="scientific">Sesamum radiatum</name>
    <name type="common">Black benniseed</name>
    <dbReference type="NCBI Taxonomy" id="300843"/>
    <lineage>
        <taxon>Eukaryota</taxon>
        <taxon>Viridiplantae</taxon>
        <taxon>Streptophyta</taxon>
        <taxon>Embryophyta</taxon>
        <taxon>Tracheophyta</taxon>
        <taxon>Spermatophyta</taxon>
        <taxon>Magnoliopsida</taxon>
        <taxon>eudicotyledons</taxon>
        <taxon>Gunneridae</taxon>
        <taxon>Pentapetalae</taxon>
        <taxon>asterids</taxon>
        <taxon>lamiids</taxon>
        <taxon>Lamiales</taxon>
        <taxon>Pedaliaceae</taxon>
        <taxon>Sesamum</taxon>
    </lineage>
</organism>
<evidence type="ECO:0008006" key="2">
    <source>
        <dbReference type="Google" id="ProtNLM"/>
    </source>
</evidence>
<dbReference type="EMBL" id="JACGWJ010000007">
    <property type="protein sequence ID" value="KAL0409429.1"/>
    <property type="molecule type" value="Genomic_DNA"/>
</dbReference>
<comment type="caution">
    <text evidence="1">The sequence shown here is derived from an EMBL/GenBank/DDBJ whole genome shotgun (WGS) entry which is preliminary data.</text>
</comment>
<dbReference type="PANTHER" id="PTHR35218:SF7">
    <property type="entry name" value="ENDONUCLEASE_EXONUCLEASE_PHOSPHATASE"/>
    <property type="match status" value="1"/>
</dbReference>
<reference evidence="1" key="2">
    <citation type="journal article" date="2024" name="Plant">
        <title>Genomic evolution and insights into agronomic trait innovations of Sesamum species.</title>
        <authorList>
            <person name="Miao H."/>
            <person name="Wang L."/>
            <person name="Qu L."/>
            <person name="Liu H."/>
            <person name="Sun Y."/>
            <person name="Le M."/>
            <person name="Wang Q."/>
            <person name="Wei S."/>
            <person name="Zheng Y."/>
            <person name="Lin W."/>
            <person name="Duan Y."/>
            <person name="Cao H."/>
            <person name="Xiong S."/>
            <person name="Wang X."/>
            <person name="Wei L."/>
            <person name="Li C."/>
            <person name="Ma Q."/>
            <person name="Ju M."/>
            <person name="Zhao R."/>
            <person name="Li G."/>
            <person name="Mu C."/>
            <person name="Tian Q."/>
            <person name="Mei H."/>
            <person name="Zhang T."/>
            <person name="Gao T."/>
            <person name="Zhang H."/>
        </authorList>
    </citation>
    <scope>NUCLEOTIDE SEQUENCE</scope>
    <source>
        <strain evidence="1">G02</strain>
    </source>
</reference>
<protein>
    <recommendedName>
        <fullName evidence="2">Endonuclease/exonuclease/phosphatase domain-containing protein</fullName>
    </recommendedName>
</protein>
<accession>A0AAW2TY29</accession>
<dbReference type="SUPFAM" id="SSF56219">
    <property type="entry name" value="DNase I-like"/>
    <property type="match status" value="1"/>
</dbReference>
<proteinExistence type="predicted"/>
<reference evidence="1" key="1">
    <citation type="submission" date="2020-06" db="EMBL/GenBank/DDBJ databases">
        <authorList>
            <person name="Li T."/>
            <person name="Hu X."/>
            <person name="Zhang T."/>
            <person name="Song X."/>
            <person name="Zhang H."/>
            <person name="Dai N."/>
            <person name="Sheng W."/>
            <person name="Hou X."/>
            <person name="Wei L."/>
        </authorList>
    </citation>
    <scope>NUCLEOTIDE SEQUENCE</scope>
    <source>
        <strain evidence="1">G02</strain>
        <tissue evidence="1">Leaf</tissue>
    </source>
</reference>
<dbReference type="PANTHER" id="PTHR35218">
    <property type="entry name" value="RNASE H DOMAIN-CONTAINING PROTEIN"/>
    <property type="match status" value="1"/>
</dbReference>